<dbReference type="OrthoDB" id="9796287at2"/>
<dbReference type="RefSeq" id="WP_012964022.1">
    <property type="nucleotide sequence ID" value="NC_013799.1"/>
</dbReference>
<reference evidence="3 4" key="1">
    <citation type="journal article" date="2010" name="J. Bacteriol.">
        <title>Complete genome sequence of the thermophilic, obligately chemolithoautotrophic hydrogen-oxidizing bacterium Hydrogenobacter thermophilus TK-6.</title>
        <authorList>
            <person name="Arai H."/>
            <person name="Kanbe H."/>
            <person name="Ishii M."/>
            <person name="Igarashi Y."/>
        </authorList>
    </citation>
    <scope>NUCLEOTIDE SEQUENCE [LARGE SCALE GENOMIC DNA]</scope>
    <source>
        <strain evidence="4">DSM 6534 / IAM 12695 / TK-6 [Tokyo]</strain>
    </source>
</reference>
<dbReference type="Gene3D" id="3.30.1360.120">
    <property type="entry name" value="Probable tRNA modification gtpase trme, domain 1"/>
    <property type="match status" value="1"/>
</dbReference>
<gene>
    <name evidence="3" type="ordered locus">HTH_1391</name>
</gene>
<dbReference type="PANTHER" id="PTHR22602">
    <property type="entry name" value="TRANSFERASE CAF17, MITOCHONDRIAL-RELATED"/>
    <property type="match status" value="1"/>
</dbReference>
<dbReference type="STRING" id="608538.HTH_1391"/>
<dbReference type="InterPro" id="IPR006222">
    <property type="entry name" value="GCVT_N"/>
</dbReference>
<evidence type="ECO:0000259" key="2">
    <source>
        <dbReference type="Pfam" id="PF01571"/>
    </source>
</evidence>
<feature type="domain" description="GCVT N-terminal" evidence="2">
    <location>
        <begin position="30"/>
        <end position="144"/>
    </location>
</feature>
<dbReference type="KEGG" id="hth:HTH_1391"/>
<dbReference type="PANTHER" id="PTHR22602:SF0">
    <property type="entry name" value="TRANSFERASE CAF17, MITOCHONDRIAL-RELATED"/>
    <property type="match status" value="1"/>
</dbReference>
<evidence type="ECO:0000256" key="1">
    <source>
        <dbReference type="ARBA" id="ARBA00022946"/>
    </source>
</evidence>
<dbReference type="AlphaFoldDB" id="D3DJ40"/>
<evidence type="ECO:0000313" key="3">
    <source>
        <dbReference type="EMBL" id="BAI69842.1"/>
    </source>
</evidence>
<name>D3DJ40_HYDTT</name>
<dbReference type="InterPro" id="IPR045179">
    <property type="entry name" value="YgfZ/GcvT"/>
</dbReference>
<dbReference type="SUPFAM" id="SSF103025">
    <property type="entry name" value="Folate-binding domain"/>
    <property type="match status" value="1"/>
</dbReference>
<dbReference type="InterPro" id="IPR017703">
    <property type="entry name" value="YgfZ/GCV_T_CS"/>
</dbReference>
<proteinExistence type="predicted"/>
<dbReference type="EMBL" id="AP011112">
    <property type="protein sequence ID" value="BAI69842.1"/>
    <property type="molecule type" value="Genomic_DNA"/>
</dbReference>
<dbReference type="Proteomes" id="UP000002574">
    <property type="component" value="Chromosome"/>
</dbReference>
<dbReference type="GO" id="GO:0016226">
    <property type="term" value="P:iron-sulfur cluster assembly"/>
    <property type="evidence" value="ECO:0007669"/>
    <property type="project" value="TreeGrafter"/>
</dbReference>
<keyword evidence="4" id="KW-1185">Reference proteome</keyword>
<dbReference type="PATRIC" id="fig|608538.5.peg.1412"/>
<evidence type="ECO:0000313" key="4">
    <source>
        <dbReference type="Proteomes" id="UP000002574"/>
    </source>
</evidence>
<dbReference type="InterPro" id="IPR027266">
    <property type="entry name" value="TrmE/GcvT-like"/>
</dbReference>
<dbReference type="Pfam" id="PF01571">
    <property type="entry name" value="GCV_T"/>
    <property type="match status" value="1"/>
</dbReference>
<organism evidence="3 4">
    <name type="scientific">Hydrogenobacter thermophilus (strain DSM 6534 / IAM 12695 / TK-6)</name>
    <dbReference type="NCBI Taxonomy" id="608538"/>
    <lineage>
        <taxon>Bacteria</taxon>
        <taxon>Pseudomonadati</taxon>
        <taxon>Aquificota</taxon>
        <taxon>Aquificia</taxon>
        <taxon>Aquificales</taxon>
        <taxon>Aquificaceae</taxon>
        <taxon>Hydrogenobacter</taxon>
    </lineage>
</organism>
<dbReference type="NCBIfam" id="TIGR03317">
    <property type="entry name" value="ygfZ_signature"/>
    <property type="match status" value="1"/>
</dbReference>
<protein>
    <submittedName>
        <fullName evidence="3">Glycine cleavage T protein</fullName>
    </submittedName>
</protein>
<accession>D3DJ40</accession>
<sequence>MKGIILSRHKIKVYGRQGKILPKGVEEEHTAFLHNLLSNDIKGMKEGSLLYNLWLRQNGTPIEDFFVYKLGNYYLLDTEGDATKITQEFSRLKLSLRVYFEDLTQSLSHAFIFGEGAREFVKERFGVTLEEGNVLELEDILLARNHIRLREEGYDILGSIQKLKELLKGVEMISSEEFEDIRIENLVPRIRKELREGFSPLEAGVLNYAISLTKGCYVGQEAIARVYYRGRTPRVLAKFEARNVREGDKIKEGEKDIGIITSVNSRGDLALGYILRAKANIGEVLPCTAGEVRLLEMVQP</sequence>
<dbReference type="KEGG" id="hte:Hydth_1381"/>
<keyword evidence="1" id="KW-0809">Transit peptide</keyword>
<dbReference type="eggNOG" id="COG0354">
    <property type="taxonomic scope" value="Bacteria"/>
</dbReference>